<feature type="region of interest" description="Disordered" evidence="1">
    <location>
        <begin position="199"/>
        <end position="224"/>
    </location>
</feature>
<evidence type="ECO:0008006" key="4">
    <source>
        <dbReference type="Google" id="ProtNLM"/>
    </source>
</evidence>
<accession>A0A2P5XU20</accession>
<dbReference type="PANTHER" id="PTHR33144">
    <property type="entry name" value="OS10G0409366 PROTEIN-RELATED"/>
    <property type="match status" value="1"/>
</dbReference>
<dbReference type="PANTHER" id="PTHR33144:SF46">
    <property type="entry name" value="OS04G0610000 PROTEIN"/>
    <property type="match status" value="1"/>
</dbReference>
<evidence type="ECO:0000313" key="2">
    <source>
        <dbReference type="EMBL" id="PPS06838.1"/>
    </source>
</evidence>
<evidence type="ECO:0000313" key="3">
    <source>
        <dbReference type="Proteomes" id="UP000239757"/>
    </source>
</evidence>
<dbReference type="Proteomes" id="UP000239757">
    <property type="component" value="Unassembled WGS sequence"/>
</dbReference>
<feature type="region of interest" description="Disordered" evidence="1">
    <location>
        <begin position="1"/>
        <end position="24"/>
    </location>
</feature>
<reference evidence="2 3" key="1">
    <citation type="submission" date="2015-01" db="EMBL/GenBank/DDBJ databases">
        <title>Genome of allotetraploid Gossypium barbadense reveals genomic plasticity and fiber elongation in cotton evolution.</title>
        <authorList>
            <person name="Chen X."/>
            <person name="Liu X."/>
            <person name="Zhao B."/>
            <person name="Zheng H."/>
            <person name="Hu Y."/>
            <person name="Lu G."/>
            <person name="Yang C."/>
            <person name="Chen J."/>
            <person name="Shan C."/>
            <person name="Zhang L."/>
            <person name="Zhou Y."/>
            <person name="Wang L."/>
            <person name="Guo W."/>
            <person name="Bai Y."/>
            <person name="Ruan J."/>
            <person name="Shangguan X."/>
            <person name="Mao Y."/>
            <person name="Jiang J."/>
            <person name="Zhu Y."/>
            <person name="Lei J."/>
            <person name="Kang H."/>
            <person name="Chen S."/>
            <person name="He X."/>
            <person name="Wang R."/>
            <person name="Wang Y."/>
            <person name="Chen J."/>
            <person name="Wang L."/>
            <person name="Yu S."/>
            <person name="Wang B."/>
            <person name="Wei J."/>
            <person name="Song S."/>
            <person name="Lu X."/>
            <person name="Gao Z."/>
            <person name="Gu W."/>
            <person name="Deng X."/>
            <person name="Ma D."/>
            <person name="Wang S."/>
            <person name="Liang W."/>
            <person name="Fang L."/>
            <person name="Cai C."/>
            <person name="Zhu X."/>
            <person name="Zhou B."/>
            <person name="Zhang Y."/>
            <person name="Chen Z."/>
            <person name="Xu S."/>
            <person name="Zhu R."/>
            <person name="Wang S."/>
            <person name="Zhang T."/>
            <person name="Zhao G."/>
        </authorList>
    </citation>
    <scope>NUCLEOTIDE SEQUENCE [LARGE SCALE GENOMIC DNA]</scope>
    <source>
        <strain evidence="3">cv. Xinhai21</strain>
        <tissue evidence="2">Leaf</tissue>
    </source>
</reference>
<name>A0A2P5XU20_GOSBA</name>
<dbReference type="EMBL" id="KZ664227">
    <property type="protein sequence ID" value="PPS06838.1"/>
    <property type="molecule type" value="Genomic_DNA"/>
</dbReference>
<dbReference type="OrthoDB" id="1742375at2759"/>
<dbReference type="Pfam" id="PF03004">
    <property type="entry name" value="Transposase_24"/>
    <property type="match status" value="1"/>
</dbReference>
<sequence length="388" mass="44296">MLRRRLRDLSIEQNTTNSEEVSTKQQIVVGSSSVPETLDESVEFQTENGGTRRGRGRTLLTDLYNLNSIERVKVTRNSHGQPVGQEARLLAGYLGIIARNANMLPINYESWHNMPDSNKNQALSNIKERFALEVSDAYIKKALGKKWRDHKSILKKEYFKKPISLEEKLQNVPRGMPRSNGKMRFDFGIRRKERTVSELEQAAGKNRNLRRRQGREEASSGQKVGHLQLFDITHRKKDETPMTSEAAEIMEKLKDKKAEYEATASTDSSVNFEDIDNRIINEVLGPERYGRVRFQGSGVNPTQYFGSTSHQYMPSGSQSQAEVQRLKDQIVQIQASTDEQISQLRAEAAAREAEAAAREAEQNRKYNKLQLQLQSMMTMFQQFQNPPS</sequence>
<gene>
    <name evidence="2" type="ORF">GOBAR_AA13806</name>
</gene>
<evidence type="ECO:0000256" key="1">
    <source>
        <dbReference type="SAM" id="MobiDB-lite"/>
    </source>
</evidence>
<proteinExistence type="predicted"/>
<dbReference type="InterPro" id="IPR004252">
    <property type="entry name" value="Probable_transposase_24"/>
</dbReference>
<organism evidence="2 3">
    <name type="scientific">Gossypium barbadense</name>
    <name type="common">Sea Island cotton</name>
    <name type="synonym">Hibiscus barbadensis</name>
    <dbReference type="NCBI Taxonomy" id="3634"/>
    <lineage>
        <taxon>Eukaryota</taxon>
        <taxon>Viridiplantae</taxon>
        <taxon>Streptophyta</taxon>
        <taxon>Embryophyta</taxon>
        <taxon>Tracheophyta</taxon>
        <taxon>Spermatophyta</taxon>
        <taxon>Magnoliopsida</taxon>
        <taxon>eudicotyledons</taxon>
        <taxon>Gunneridae</taxon>
        <taxon>Pentapetalae</taxon>
        <taxon>rosids</taxon>
        <taxon>malvids</taxon>
        <taxon>Malvales</taxon>
        <taxon>Malvaceae</taxon>
        <taxon>Malvoideae</taxon>
        <taxon>Gossypium</taxon>
    </lineage>
</organism>
<dbReference type="AlphaFoldDB" id="A0A2P5XU20"/>
<feature type="compositionally biased region" description="Polar residues" evidence="1">
    <location>
        <begin position="11"/>
        <end position="24"/>
    </location>
</feature>
<protein>
    <recommendedName>
        <fullName evidence="4">Transposase Tnp1/En/Spm-like domain-containing protein</fullName>
    </recommendedName>
</protein>